<protein>
    <submittedName>
        <fullName evidence="3">3',5'-cyclic-nucleotide phosphodiesterase</fullName>
    </submittedName>
</protein>
<dbReference type="GO" id="GO:0004115">
    <property type="term" value="F:3',5'-cyclic-AMP phosphodiesterase activity"/>
    <property type="evidence" value="ECO:0007669"/>
    <property type="project" value="InterPro"/>
</dbReference>
<dbReference type="Pfam" id="PF12706">
    <property type="entry name" value="Lactamase_B_2"/>
    <property type="match status" value="1"/>
</dbReference>
<dbReference type="GO" id="GO:0047555">
    <property type="term" value="F:3',5'-cyclic-GMP phosphodiesterase activity"/>
    <property type="evidence" value="ECO:0007669"/>
    <property type="project" value="TreeGrafter"/>
</dbReference>
<dbReference type="Proteomes" id="UP000216107">
    <property type="component" value="Unassembled WGS sequence"/>
</dbReference>
<proteinExistence type="predicted"/>
<accession>A0A272EPK8</accession>
<organism evidence="3 4">
    <name type="scientific">Candidatus Dactylopiibacterium carminicum</name>
    <dbReference type="NCBI Taxonomy" id="857335"/>
    <lineage>
        <taxon>Bacteria</taxon>
        <taxon>Pseudomonadati</taxon>
        <taxon>Pseudomonadota</taxon>
        <taxon>Betaproteobacteria</taxon>
        <taxon>Rhodocyclales</taxon>
        <taxon>Rhodocyclaceae</taxon>
        <taxon>Candidatus Dactylopiibacterium</taxon>
    </lineage>
</organism>
<dbReference type="Gene3D" id="3.60.15.10">
    <property type="entry name" value="Ribonuclease Z/Hydroxyacylglutathione hydrolase-like"/>
    <property type="match status" value="1"/>
</dbReference>
<gene>
    <name evidence="2" type="ORF">BGI27_15480</name>
    <name evidence="3" type="ORF">CGU29_15470</name>
</gene>
<dbReference type="PANTHER" id="PTHR28283">
    <property type="entry name" value="3',5'-CYCLIC-NUCLEOTIDE PHOSPHODIESTERASE 1"/>
    <property type="match status" value="1"/>
</dbReference>
<evidence type="ECO:0000313" key="4">
    <source>
        <dbReference type="Proteomes" id="UP000216107"/>
    </source>
</evidence>
<dbReference type="Proteomes" id="UP000623509">
    <property type="component" value="Unassembled WGS sequence"/>
</dbReference>
<evidence type="ECO:0000313" key="3">
    <source>
        <dbReference type="EMBL" id="PAS91620.1"/>
    </source>
</evidence>
<dbReference type="SMART" id="SM00849">
    <property type="entry name" value="Lactamase_B"/>
    <property type="match status" value="1"/>
</dbReference>
<dbReference type="PRINTS" id="PR00388">
    <property type="entry name" value="PDIESTERASE2"/>
</dbReference>
<dbReference type="EMBL" id="NMRN01000070">
    <property type="protein sequence ID" value="PAS91620.1"/>
    <property type="molecule type" value="Genomic_DNA"/>
</dbReference>
<dbReference type="PANTHER" id="PTHR28283:SF1">
    <property type="entry name" value="3',5'-CYCLIC-NUCLEOTIDE PHOSPHODIESTERASE 1"/>
    <property type="match status" value="1"/>
</dbReference>
<evidence type="ECO:0000259" key="1">
    <source>
        <dbReference type="SMART" id="SM00849"/>
    </source>
</evidence>
<dbReference type="SUPFAM" id="SSF56281">
    <property type="entry name" value="Metallo-hydrolase/oxidoreductase"/>
    <property type="match status" value="1"/>
</dbReference>
<name>A0A272EPK8_9RHOO</name>
<dbReference type="GO" id="GO:0006198">
    <property type="term" value="P:cAMP catabolic process"/>
    <property type="evidence" value="ECO:0007669"/>
    <property type="project" value="InterPro"/>
</dbReference>
<dbReference type="RefSeq" id="WP_095525739.1">
    <property type="nucleotide sequence ID" value="NZ_MDUX01000068.1"/>
</dbReference>
<dbReference type="EMBL" id="MDUX01000068">
    <property type="protein sequence ID" value="KAF7598038.1"/>
    <property type="molecule type" value="Genomic_DNA"/>
</dbReference>
<dbReference type="OrthoDB" id="9803916at2"/>
<dbReference type="AlphaFoldDB" id="A0A272EPK8"/>
<dbReference type="InterPro" id="IPR000396">
    <property type="entry name" value="Pdiesterase2"/>
</dbReference>
<evidence type="ECO:0000313" key="5">
    <source>
        <dbReference type="Proteomes" id="UP000623509"/>
    </source>
</evidence>
<reference evidence="3 4" key="2">
    <citation type="submission" date="2017-07" db="EMBL/GenBank/DDBJ databases">
        <title>Candidatus Dactylopiibacterium carminicum, a nitrogen-fixing symbiont of the cochineal insect Dactylopius coccus and Dactylopius opuntiae (Hemiptera: Coccoidea: Dactylopiidae).</title>
        <authorList>
            <person name="Vera A."/>
        </authorList>
    </citation>
    <scope>NUCLEOTIDE SEQUENCE [LARGE SCALE GENOMIC DNA]</scope>
    <source>
        <strain evidence="3 4">NFDCM</strain>
    </source>
</reference>
<sequence>MKIRVLGCSGGIGGENRTTALLVDDDVLIDCGTGVGELPLQSLVRIDHVLLTHTHLDHVAMLPMLLDTVADLRQGPVRVYGLPESLEALRRHVFNWQMWPDFTVLPEADNPGLLLLPLQPGENLQLGTRRIRLVPALHTVPATGYCLDAGGEALVFTGDTVDNPALRRALEAISELRYLLIEAALPDSSLALAQSAGHLTPSGLFALLEALTVRPEVFVTHLKPGHVREITAQLASARLPQTLRSLARDQVFVLNTAS</sequence>
<reference evidence="2 5" key="1">
    <citation type="submission" date="2016-08" db="EMBL/GenBank/DDBJ databases">
        <title>Candidatus Dactylopiibacterium carminicum genome sequence.</title>
        <authorList>
            <person name="Ramirez-Puebla S.T."/>
            <person name="Ormeno-Orrillo E."/>
            <person name="Vera-Ponce De Leon A."/>
            <person name="Luis L."/>
            <person name="Sanchez-Flores A."/>
            <person name="Monica R."/>
            <person name="Martinez-Romero E."/>
        </authorList>
    </citation>
    <scope>NUCLEOTIDE SEQUENCE [LARGE SCALE GENOMIC DNA]</scope>
    <source>
        <strain evidence="2">END1</strain>
    </source>
</reference>
<comment type="caution">
    <text evidence="3">The sequence shown here is derived from an EMBL/GenBank/DDBJ whole genome shotgun (WGS) entry which is preliminary data.</text>
</comment>
<dbReference type="CDD" id="cd07735">
    <property type="entry name" value="class_II_PDE_MBL-fold"/>
    <property type="match status" value="1"/>
</dbReference>
<dbReference type="GO" id="GO:1902660">
    <property type="term" value="P:negative regulation of glucose mediated signaling pathway"/>
    <property type="evidence" value="ECO:0007669"/>
    <property type="project" value="TreeGrafter"/>
</dbReference>
<evidence type="ECO:0000313" key="2">
    <source>
        <dbReference type="EMBL" id="KAF7598038.1"/>
    </source>
</evidence>
<dbReference type="InterPro" id="IPR036866">
    <property type="entry name" value="RibonucZ/Hydroxyglut_hydro"/>
</dbReference>
<feature type="domain" description="Metallo-beta-lactamase" evidence="1">
    <location>
        <begin position="17"/>
        <end position="198"/>
    </location>
</feature>
<keyword evidence="5" id="KW-1185">Reference proteome</keyword>
<dbReference type="InterPro" id="IPR001279">
    <property type="entry name" value="Metallo-B-lactamas"/>
</dbReference>